<dbReference type="EMBL" id="JANAFB010000001">
    <property type="protein sequence ID" value="MCP3424626.1"/>
    <property type="molecule type" value="Genomic_DNA"/>
</dbReference>
<name>A0A9X2H8F7_9MICC</name>
<organism evidence="2 3">
    <name type="scientific">Rothia santali</name>
    <dbReference type="NCBI Taxonomy" id="2949643"/>
    <lineage>
        <taxon>Bacteria</taxon>
        <taxon>Bacillati</taxon>
        <taxon>Actinomycetota</taxon>
        <taxon>Actinomycetes</taxon>
        <taxon>Micrococcales</taxon>
        <taxon>Micrococcaceae</taxon>
        <taxon>Rothia</taxon>
    </lineage>
</organism>
<gene>
    <name evidence="2" type="ORF">NBM05_00885</name>
</gene>
<feature type="transmembrane region" description="Helical" evidence="1">
    <location>
        <begin position="21"/>
        <end position="45"/>
    </location>
</feature>
<evidence type="ECO:0008006" key="4">
    <source>
        <dbReference type="Google" id="ProtNLM"/>
    </source>
</evidence>
<feature type="transmembrane region" description="Helical" evidence="1">
    <location>
        <begin position="57"/>
        <end position="74"/>
    </location>
</feature>
<dbReference type="RefSeq" id="WP_254164339.1">
    <property type="nucleotide sequence ID" value="NZ_JANAFB010000001.1"/>
</dbReference>
<evidence type="ECO:0000313" key="3">
    <source>
        <dbReference type="Proteomes" id="UP001139502"/>
    </source>
</evidence>
<evidence type="ECO:0000256" key="1">
    <source>
        <dbReference type="SAM" id="Phobius"/>
    </source>
</evidence>
<protein>
    <recommendedName>
        <fullName evidence="4">Cardiolipin synthase N-terminal domain-containing protein</fullName>
    </recommendedName>
</protein>
<accession>A0A9X2H8F7</accession>
<keyword evidence="1" id="KW-0472">Membrane</keyword>
<sequence>MMFSKLMTLLELLGRRPDLALTLLALAGAVVLLLITVAALVAAVLSPHCSPGLRARWILAIAALPGLGAALWFRTGPDAATPRREEPASRPIALR</sequence>
<dbReference type="AlphaFoldDB" id="A0A9X2H8F7"/>
<keyword evidence="1" id="KW-0812">Transmembrane</keyword>
<reference evidence="2" key="1">
    <citation type="submission" date="2022-06" db="EMBL/GenBank/DDBJ databases">
        <title>Rothia sp. isolated from sandalwood seedling.</title>
        <authorList>
            <person name="Tuikhar N."/>
            <person name="Kirdat K."/>
            <person name="Thorat V."/>
            <person name="Swetha P."/>
            <person name="Padma S."/>
            <person name="Sundararaj R."/>
            <person name="Yadav A."/>
        </authorList>
    </citation>
    <scope>NUCLEOTIDE SEQUENCE</scope>
    <source>
        <strain evidence="2">AR01</strain>
    </source>
</reference>
<dbReference type="Proteomes" id="UP001139502">
    <property type="component" value="Unassembled WGS sequence"/>
</dbReference>
<proteinExistence type="predicted"/>
<keyword evidence="1" id="KW-1133">Transmembrane helix</keyword>
<evidence type="ECO:0000313" key="2">
    <source>
        <dbReference type="EMBL" id="MCP3424626.1"/>
    </source>
</evidence>
<comment type="caution">
    <text evidence="2">The sequence shown here is derived from an EMBL/GenBank/DDBJ whole genome shotgun (WGS) entry which is preliminary data.</text>
</comment>
<keyword evidence="3" id="KW-1185">Reference proteome</keyword>